<dbReference type="InterPro" id="IPR032466">
    <property type="entry name" value="Metal_Hydrolase"/>
</dbReference>
<dbReference type="Proteomes" id="UP000326877">
    <property type="component" value="Unassembled WGS sequence"/>
</dbReference>
<accession>A0A5N7CBL8</accession>
<dbReference type="AlphaFoldDB" id="A0A5N7CBL8"/>
<dbReference type="OrthoDB" id="432010at2759"/>
<sequence>MGSTGISHICLSAWHRPGSAIFSNEEGVKYTRAFPDRISGRGSVDLHDPVNAVKELKHYVKMSHTCPLCPSEVGEVGRPVPYIDTIALKFPELKIICGYVGWPWAAETSPKYYAPEFLQFAHTTGRRKVIFGTNFPQLGWKACVDNVQTPLVDKGVLTHTVVADSWVPKFVL</sequence>
<evidence type="ECO:0000313" key="1">
    <source>
        <dbReference type="EMBL" id="KAE8391550.1"/>
    </source>
</evidence>
<evidence type="ECO:0008006" key="2">
    <source>
        <dbReference type="Google" id="ProtNLM"/>
    </source>
</evidence>
<protein>
    <recommendedName>
        <fullName evidence="2">Amidohydrolase-related domain-containing protein</fullName>
    </recommendedName>
</protein>
<proteinExistence type="predicted"/>
<dbReference type="EMBL" id="ML735244">
    <property type="protein sequence ID" value="KAE8391550.1"/>
    <property type="molecule type" value="Genomic_DNA"/>
</dbReference>
<organism evidence="1">
    <name type="scientific">Petromyces alliaceus</name>
    <name type="common">Aspergillus alliaceus</name>
    <dbReference type="NCBI Taxonomy" id="209559"/>
    <lineage>
        <taxon>Eukaryota</taxon>
        <taxon>Fungi</taxon>
        <taxon>Dikarya</taxon>
        <taxon>Ascomycota</taxon>
        <taxon>Pezizomycotina</taxon>
        <taxon>Eurotiomycetes</taxon>
        <taxon>Eurotiomycetidae</taxon>
        <taxon>Eurotiales</taxon>
        <taxon>Aspergillaceae</taxon>
        <taxon>Aspergillus</taxon>
        <taxon>Aspergillus subgen. Circumdati</taxon>
    </lineage>
</organism>
<dbReference type="SUPFAM" id="SSF51556">
    <property type="entry name" value="Metallo-dependent hydrolases"/>
    <property type="match status" value="1"/>
</dbReference>
<dbReference type="Gene3D" id="3.20.20.140">
    <property type="entry name" value="Metal-dependent hydrolases"/>
    <property type="match status" value="2"/>
</dbReference>
<reference evidence="1" key="1">
    <citation type="submission" date="2019-04" db="EMBL/GenBank/DDBJ databases">
        <title>Friends and foes A comparative genomics studyof 23 Aspergillus species from section Flavi.</title>
        <authorList>
            <consortium name="DOE Joint Genome Institute"/>
            <person name="Kjaerbolling I."/>
            <person name="Vesth T."/>
            <person name="Frisvad J.C."/>
            <person name="Nybo J.L."/>
            <person name="Theobald S."/>
            <person name="Kildgaard S."/>
            <person name="Isbrandt T."/>
            <person name="Kuo A."/>
            <person name="Sato A."/>
            <person name="Lyhne E.K."/>
            <person name="Kogle M.E."/>
            <person name="Wiebenga A."/>
            <person name="Kun R.S."/>
            <person name="Lubbers R.J."/>
            <person name="Makela M.R."/>
            <person name="Barry K."/>
            <person name="Chovatia M."/>
            <person name="Clum A."/>
            <person name="Daum C."/>
            <person name="Haridas S."/>
            <person name="He G."/>
            <person name="LaButti K."/>
            <person name="Lipzen A."/>
            <person name="Mondo S."/>
            <person name="Riley R."/>
            <person name="Salamov A."/>
            <person name="Simmons B.A."/>
            <person name="Magnuson J.K."/>
            <person name="Henrissat B."/>
            <person name="Mortensen U.H."/>
            <person name="Larsen T.O."/>
            <person name="Devries R.P."/>
            <person name="Grigoriev I.V."/>
            <person name="Machida M."/>
            <person name="Baker S.E."/>
            <person name="Andersen M.R."/>
        </authorList>
    </citation>
    <scope>NUCLEOTIDE SEQUENCE [LARGE SCALE GENOMIC DNA]</scope>
    <source>
        <strain evidence="1">IBT 14317</strain>
    </source>
</reference>
<gene>
    <name evidence="1" type="ORF">BDV23DRAFT_171518</name>
</gene>
<name>A0A5N7CBL8_PETAA</name>